<comment type="cofactor">
    <cofactor evidence="2">
        <name>Fe(2+)</name>
        <dbReference type="ChEBI" id="CHEBI:29033"/>
    </cofactor>
</comment>
<evidence type="ECO:0000256" key="6">
    <source>
        <dbReference type="ARBA" id="ARBA00022964"/>
    </source>
</evidence>
<comment type="catalytic activity">
    <reaction evidence="1">
        <text>1,2-dihydroxy-5-(methylsulfanyl)pent-1-en-3-one + O2 = 4-methylsulfanyl-2-oxobutanoate + formate + 2 H(+)</text>
        <dbReference type="Rhea" id="RHEA:24504"/>
        <dbReference type="ChEBI" id="CHEBI:15378"/>
        <dbReference type="ChEBI" id="CHEBI:15379"/>
        <dbReference type="ChEBI" id="CHEBI:15740"/>
        <dbReference type="ChEBI" id="CHEBI:16723"/>
        <dbReference type="ChEBI" id="CHEBI:49252"/>
        <dbReference type="EC" id="1.13.11.54"/>
    </reaction>
</comment>
<name>A0A3M7B764_HORWE</name>
<dbReference type="InterPro" id="IPR014710">
    <property type="entry name" value="RmlC-like_jellyroll"/>
</dbReference>
<keyword evidence="5" id="KW-0479">Metal-binding</keyword>
<dbReference type="AlphaFoldDB" id="A0A3M7B764"/>
<dbReference type="EMBL" id="QWIM01000369">
    <property type="protein sequence ID" value="RMY35508.1"/>
    <property type="molecule type" value="Genomic_DNA"/>
</dbReference>
<keyword evidence="8" id="KW-0408">Iron</keyword>
<gene>
    <name evidence="11" type="ORF">D0866_04547</name>
</gene>
<dbReference type="GO" id="GO:0009086">
    <property type="term" value="P:methionine biosynthetic process"/>
    <property type="evidence" value="ECO:0007669"/>
    <property type="project" value="UniProtKB-KW"/>
</dbReference>
<dbReference type="PANTHER" id="PTHR23418">
    <property type="entry name" value="ACIREDUCTONE DIOXYGENASE"/>
    <property type="match status" value="1"/>
</dbReference>
<dbReference type="InterPro" id="IPR011051">
    <property type="entry name" value="RmlC_Cupin_sf"/>
</dbReference>
<organism evidence="11 12">
    <name type="scientific">Hortaea werneckii</name>
    <name type="common">Black yeast</name>
    <name type="synonym">Cladosporium werneckii</name>
    <dbReference type="NCBI Taxonomy" id="91943"/>
    <lineage>
        <taxon>Eukaryota</taxon>
        <taxon>Fungi</taxon>
        <taxon>Dikarya</taxon>
        <taxon>Ascomycota</taxon>
        <taxon>Pezizomycotina</taxon>
        <taxon>Dothideomycetes</taxon>
        <taxon>Dothideomycetidae</taxon>
        <taxon>Mycosphaerellales</taxon>
        <taxon>Teratosphaeriaceae</taxon>
        <taxon>Hortaea</taxon>
    </lineage>
</organism>
<keyword evidence="6" id="KW-0223">Dioxygenase</keyword>
<dbReference type="CDD" id="cd02232">
    <property type="entry name" value="cupin_ARD"/>
    <property type="match status" value="1"/>
</dbReference>
<reference evidence="11 12" key="1">
    <citation type="journal article" date="2018" name="BMC Genomics">
        <title>Genomic evidence for intraspecific hybridization in a clonal and extremely halotolerant yeast.</title>
        <authorList>
            <person name="Gostincar C."/>
            <person name="Stajich J.E."/>
            <person name="Zupancic J."/>
            <person name="Zalar P."/>
            <person name="Gunde-Cimerman N."/>
        </authorList>
    </citation>
    <scope>NUCLEOTIDE SEQUENCE [LARGE SCALE GENOMIC DNA]</scope>
    <source>
        <strain evidence="11 12">EXF-6651</strain>
    </source>
</reference>
<dbReference type="Pfam" id="PF03079">
    <property type="entry name" value="ARD"/>
    <property type="match status" value="1"/>
</dbReference>
<sequence length="144" mass="16381">MFARQALRLPTQALKQTITTPQRTFSSTPAAAMRAYWYDNVPGDQRLPHDSGRAVDPAYLTSLGISHYEFPSDASTGDLQNVNRIASERNYKNRDQVEISPDLLPGYEEKVKTFFAEHLHEDEEIRFILGGGGYFDVRGQQDDW</sequence>
<dbReference type="EC" id="1.13.11.54" evidence="10"/>
<dbReference type="Gene3D" id="2.60.120.10">
    <property type="entry name" value="Jelly Rolls"/>
    <property type="match status" value="1"/>
</dbReference>
<keyword evidence="7" id="KW-0560">Oxidoreductase</keyword>
<keyword evidence="9" id="KW-0486">Methionine biosynthesis</keyword>
<keyword evidence="3" id="KW-0533">Nickel</keyword>
<dbReference type="Proteomes" id="UP000276864">
    <property type="component" value="Unassembled WGS sequence"/>
</dbReference>
<proteinExistence type="predicted"/>
<protein>
    <recommendedName>
        <fullName evidence="10">acireductone dioxygenase (Fe(2+)-requiring)</fullName>
        <ecNumber evidence="10">1.13.11.54</ecNumber>
    </recommendedName>
</protein>
<evidence type="ECO:0000256" key="2">
    <source>
        <dbReference type="ARBA" id="ARBA00001954"/>
    </source>
</evidence>
<evidence type="ECO:0000313" key="12">
    <source>
        <dbReference type="Proteomes" id="UP000276864"/>
    </source>
</evidence>
<dbReference type="InterPro" id="IPR004313">
    <property type="entry name" value="ARD"/>
</dbReference>
<evidence type="ECO:0000256" key="10">
    <source>
        <dbReference type="ARBA" id="ARBA00039005"/>
    </source>
</evidence>
<comment type="caution">
    <text evidence="11">The sequence shown here is derived from an EMBL/GenBank/DDBJ whole genome shotgun (WGS) entry which is preliminary data.</text>
</comment>
<feature type="non-terminal residue" evidence="11">
    <location>
        <position position="144"/>
    </location>
</feature>
<evidence type="ECO:0000256" key="5">
    <source>
        <dbReference type="ARBA" id="ARBA00022723"/>
    </source>
</evidence>
<evidence type="ECO:0000256" key="9">
    <source>
        <dbReference type="ARBA" id="ARBA00023167"/>
    </source>
</evidence>
<dbReference type="SUPFAM" id="SSF51182">
    <property type="entry name" value="RmlC-like cupins"/>
    <property type="match status" value="1"/>
</dbReference>
<evidence type="ECO:0000313" key="11">
    <source>
        <dbReference type="EMBL" id="RMY35508.1"/>
    </source>
</evidence>
<accession>A0A3M7B764</accession>
<evidence type="ECO:0000256" key="7">
    <source>
        <dbReference type="ARBA" id="ARBA00023002"/>
    </source>
</evidence>
<keyword evidence="4" id="KW-0028">Amino-acid biosynthesis</keyword>
<evidence type="ECO:0000256" key="3">
    <source>
        <dbReference type="ARBA" id="ARBA00022596"/>
    </source>
</evidence>
<evidence type="ECO:0000256" key="1">
    <source>
        <dbReference type="ARBA" id="ARBA00000428"/>
    </source>
</evidence>
<evidence type="ECO:0000256" key="8">
    <source>
        <dbReference type="ARBA" id="ARBA00023004"/>
    </source>
</evidence>
<evidence type="ECO:0000256" key="4">
    <source>
        <dbReference type="ARBA" id="ARBA00022605"/>
    </source>
</evidence>
<dbReference type="GO" id="GO:0046872">
    <property type="term" value="F:metal ion binding"/>
    <property type="evidence" value="ECO:0007669"/>
    <property type="project" value="UniProtKB-KW"/>
</dbReference>
<dbReference type="PANTHER" id="PTHR23418:SF0">
    <property type="entry name" value="ACIREDUCTONE DIOXYGENASE"/>
    <property type="match status" value="1"/>
</dbReference>
<dbReference type="GO" id="GO:0010309">
    <property type="term" value="F:acireductone dioxygenase [iron(II)-requiring] activity"/>
    <property type="evidence" value="ECO:0007669"/>
    <property type="project" value="UniProtKB-EC"/>
</dbReference>